<sequence length="144" mass="15379">MGMNTSFRRIVLAVTVALGLFVGLWAEIAPRAFYDSFPGFGLHWVDAAGAYDEHLIRDVGSLYLALAAASLAAIVARTAAPGRVVGLAWSVFGVLHFGYHVLHLQGSALDRIGNVVSLGLSLVLGLLLLPPSRRRGRIGSWTRA</sequence>
<dbReference type="Proteomes" id="UP001157034">
    <property type="component" value="Unassembled WGS sequence"/>
</dbReference>
<dbReference type="EMBL" id="BSVB01000001">
    <property type="protein sequence ID" value="GMA94472.1"/>
    <property type="molecule type" value="Genomic_DNA"/>
</dbReference>
<keyword evidence="1" id="KW-0812">Transmembrane</keyword>
<feature type="transmembrane region" description="Helical" evidence="1">
    <location>
        <begin position="112"/>
        <end position="129"/>
    </location>
</feature>
<gene>
    <name evidence="2" type="ORF">GCM10025881_12960</name>
</gene>
<reference evidence="3" key="1">
    <citation type="journal article" date="2019" name="Int. J. Syst. Evol. Microbiol.">
        <title>The Global Catalogue of Microorganisms (GCM) 10K type strain sequencing project: providing services to taxonomists for standard genome sequencing and annotation.</title>
        <authorList>
            <consortium name="The Broad Institute Genomics Platform"/>
            <consortium name="The Broad Institute Genome Sequencing Center for Infectious Disease"/>
            <person name="Wu L."/>
            <person name="Ma J."/>
        </authorList>
    </citation>
    <scope>NUCLEOTIDE SEQUENCE [LARGE SCALE GENOMIC DNA]</scope>
    <source>
        <strain evidence="3">NBRC 108894</strain>
    </source>
</reference>
<evidence type="ECO:0000313" key="3">
    <source>
        <dbReference type="Proteomes" id="UP001157034"/>
    </source>
</evidence>
<keyword evidence="1" id="KW-0472">Membrane</keyword>
<keyword evidence="1" id="KW-1133">Transmembrane helix</keyword>
<feature type="transmembrane region" description="Helical" evidence="1">
    <location>
        <begin position="87"/>
        <end position="106"/>
    </location>
</feature>
<proteinExistence type="predicted"/>
<organism evidence="2 3">
    <name type="scientific">Pseudolysinimonas kribbensis</name>
    <dbReference type="NCBI Taxonomy" id="433641"/>
    <lineage>
        <taxon>Bacteria</taxon>
        <taxon>Bacillati</taxon>
        <taxon>Actinomycetota</taxon>
        <taxon>Actinomycetes</taxon>
        <taxon>Micrococcales</taxon>
        <taxon>Microbacteriaceae</taxon>
        <taxon>Pseudolysinimonas</taxon>
    </lineage>
</organism>
<keyword evidence="3" id="KW-1185">Reference proteome</keyword>
<accession>A0ABQ6K6Q6</accession>
<evidence type="ECO:0000256" key="1">
    <source>
        <dbReference type="SAM" id="Phobius"/>
    </source>
</evidence>
<comment type="caution">
    <text evidence="2">The sequence shown here is derived from an EMBL/GenBank/DDBJ whole genome shotgun (WGS) entry which is preliminary data.</text>
</comment>
<evidence type="ECO:0008006" key="4">
    <source>
        <dbReference type="Google" id="ProtNLM"/>
    </source>
</evidence>
<evidence type="ECO:0000313" key="2">
    <source>
        <dbReference type="EMBL" id="GMA94472.1"/>
    </source>
</evidence>
<feature type="transmembrane region" description="Helical" evidence="1">
    <location>
        <begin position="61"/>
        <end position="80"/>
    </location>
</feature>
<name>A0ABQ6K6Q6_9MICO</name>
<protein>
    <recommendedName>
        <fullName evidence="4">DUF4345 domain-containing protein</fullName>
    </recommendedName>
</protein>